<protein>
    <submittedName>
        <fullName evidence="3">Metal-dependent protein hydrolase</fullName>
    </submittedName>
</protein>
<feature type="domain" description="Bifunctional inhibitor/plant lipid transfer protein/seed storage helical" evidence="2">
    <location>
        <begin position="209"/>
        <end position="296"/>
    </location>
</feature>
<dbReference type="PANTHER" id="PTHR11215:SF1">
    <property type="entry name" value="MYG1 EXONUCLEASE"/>
    <property type="match status" value="1"/>
</dbReference>
<name>A0A1D6N3D7_MAIZE</name>
<organism evidence="3">
    <name type="scientific">Zea mays</name>
    <name type="common">Maize</name>
    <dbReference type="NCBI Taxonomy" id="4577"/>
    <lineage>
        <taxon>Eukaryota</taxon>
        <taxon>Viridiplantae</taxon>
        <taxon>Streptophyta</taxon>
        <taxon>Embryophyta</taxon>
        <taxon>Tracheophyta</taxon>
        <taxon>Spermatophyta</taxon>
        <taxon>Magnoliopsida</taxon>
        <taxon>Liliopsida</taxon>
        <taxon>Poales</taxon>
        <taxon>Poaceae</taxon>
        <taxon>PACMAD clade</taxon>
        <taxon>Panicoideae</taxon>
        <taxon>Andropogonodae</taxon>
        <taxon>Andropogoneae</taxon>
        <taxon>Tripsacinae</taxon>
        <taxon>Zea</taxon>
    </lineage>
</organism>
<evidence type="ECO:0000256" key="1">
    <source>
        <dbReference type="ARBA" id="ARBA00010105"/>
    </source>
</evidence>
<dbReference type="STRING" id="4577.A0A1D6N3D7"/>
<comment type="similarity">
    <text evidence="1">Belongs to the MYG1 family.</text>
</comment>
<dbReference type="Pfam" id="PF14368">
    <property type="entry name" value="LTP_2"/>
    <property type="match status" value="1"/>
</dbReference>
<evidence type="ECO:0000313" key="3">
    <source>
        <dbReference type="EMBL" id="ONM35205.1"/>
    </source>
</evidence>
<evidence type="ECO:0000259" key="2">
    <source>
        <dbReference type="Pfam" id="PF14368"/>
    </source>
</evidence>
<dbReference type="SUPFAM" id="SSF47699">
    <property type="entry name" value="Bifunctional inhibitor/lipid-transfer protein/seed storage 2S albumin"/>
    <property type="match status" value="1"/>
</dbReference>
<dbReference type="InterPro" id="IPR036312">
    <property type="entry name" value="Bifun_inhib/LTP/seed_sf"/>
</dbReference>
<accession>A0A1D6N3D7</accession>
<dbReference type="SMR" id="A0A1D6N3D7"/>
<sequence>MAFLSPAAASSKRLRVYSSAAIDGAVTGSSKHVGTHNDNFHCVEILDTLDVVLDVGVSMIPVNIAIIITRRASVSQHRHDHHQKGFSEVFEHGFDTKLSSVGLVYKHFGKEIIAKELGVNEDHEDVHRLYLSIYKSFVESVRFHVKSWLPARSIILECLLSRGNIDPSREIMVLDRFCPIVSVRTCSRIGTIRVAGRRKASNAAALVAVLIVAVAAAAAGAIKLCGVDESAVDACTPYCKAGSTQAAPGQLCCAKVKSARWSCLCDYRSALSSDIDAARVMDLATKCKCDYPPASCDDN</sequence>
<dbReference type="InterPro" id="IPR016140">
    <property type="entry name" value="Bifunc_inhib/LTP/seed_store"/>
</dbReference>
<proteinExistence type="inferred from homology"/>
<dbReference type="InterPro" id="IPR044741">
    <property type="entry name" value="NsLTP-like"/>
</dbReference>
<dbReference type="AlphaFoldDB" id="A0A1D6N3D7"/>
<dbReference type="InParanoid" id="A0A1D6N3D7"/>
<dbReference type="EMBL" id="CM007649">
    <property type="protein sequence ID" value="ONM35205.1"/>
    <property type="molecule type" value="Genomic_DNA"/>
</dbReference>
<dbReference type="Pfam" id="PF03690">
    <property type="entry name" value="MYG1_exonuc"/>
    <property type="match status" value="1"/>
</dbReference>
<dbReference type="CDD" id="cd04660">
    <property type="entry name" value="nsLTP_like"/>
    <property type="match status" value="1"/>
</dbReference>
<reference evidence="3" key="1">
    <citation type="submission" date="2015-12" db="EMBL/GenBank/DDBJ databases">
        <title>Update maize B73 reference genome by single molecule sequencing technologies.</title>
        <authorList>
            <consortium name="Maize Genome Sequencing Project"/>
            <person name="Ware D."/>
        </authorList>
    </citation>
    <scope>NUCLEOTIDE SEQUENCE [LARGE SCALE GENOMIC DNA]</scope>
    <source>
        <tissue evidence="3">Seedling</tissue>
    </source>
</reference>
<gene>
    <name evidence="3" type="ORF">ZEAMMB73_Zm00001d042382</name>
</gene>
<keyword evidence="3" id="KW-0378">Hydrolase</keyword>
<dbReference type="Gene3D" id="1.10.110.10">
    <property type="entry name" value="Plant lipid-transfer and hydrophobic proteins"/>
    <property type="match status" value="1"/>
</dbReference>
<dbReference type="PANTHER" id="PTHR11215">
    <property type="entry name" value="METAL DEPENDENT HYDROLASE - RELATED"/>
    <property type="match status" value="1"/>
</dbReference>
<dbReference type="GO" id="GO:0016787">
    <property type="term" value="F:hydrolase activity"/>
    <property type="evidence" value="ECO:0007669"/>
    <property type="project" value="UniProtKB-KW"/>
</dbReference>
<dbReference type="InterPro" id="IPR003226">
    <property type="entry name" value="MYG1_exonuclease"/>
</dbReference>